<name>A0A6A6G2Q9_9PEZI</name>
<dbReference type="SUPFAM" id="SSF74650">
    <property type="entry name" value="Galactose mutarotase-like"/>
    <property type="match status" value="1"/>
</dbReference>
<dbReference type="GO" id="GO:0033499">
    <property type="term" value="P:galactose catabolic process via UDP-galactose, Leloir pathway"/>
    <property type="evidence" value="ECO:0007669"/>
    <property type="project" value="TreeGrafter"/>
</dbReference>
<dbReference type="GO" id="GO:0030246">
    <property type="term" value="F:carbohydrate binding"/>
    <property type="evidence" value="ECO:0007669"/>
    <property type="project" value="InterPro"/>
</dbReference>
<dbReference type="OrthoDB" id="274691at2759"/>
<dbReference type="PANTHER" id="PTHR10091:SF0">
    <property type="entry name" value="GALACTOSE MUTAROTASE"/>
    <property type="match status" value="1"/>
</dbReference>
<dbReference type="EMBL" id="ML992514">
    <property type="protein sequence ID" value="KAF2220011.1"/>
    <property type="molecule type" value="Genomic_DNA"/>
</dbReference>
<dbReference type="Proteomes" id="UP000799538">
    <property type="component" value="Unassembled WGS sequence"/>
</dbReference>
<gene>
    <name evidence="1" type="ORF">BDZ85DRAFT_242609</name>
</gene>
<dbReference type="Gene3D" id="2.70.98.10">
    <property type="match status" value="1"/>
</dbReference>
<reference evidence="2" key="1">
    <citation type="journal article" date="2020" name="Stud. Mycol.">
        <title>101 Dothideomycetes genomes: A test case for predicting lifestyles and emergence of pathogens.</title>
        <authorList>
            <person name="Haridas S."/>
            <person name="Albert R."/>
            <person name="Binder M."/>
            <person name="Bloem J."/>
            <person name="LaButti K."/>
            <person name="Salamov A."/>
            <person name="Andreopoulos B."/>
            <person name="Baker S."/>
            <person name="Barry K."/>
            <person name="Bills G."/>
            <person name="Bluhm B."/>
            <person name="Cannon C."/>
            <person name="Castanera R."/>
            <person name="Culley D."/>
            <person name="Daum C."/>
            <person name="Ezra D."/>
            <person name="Gonzalez J."/>
            <person name="Henrissat B."/>
            <person name="Kuo A."/>
            <person name="Liang C."/>
            <person name="Lipzen A."/>
            <person name="Lutzoni F."/>
            <person name="Magnuson J."/>
            <person name="Mondo S."/>
            <person name="Nolan M."/>
            <person name="Ohm R."/>
            <person name="Pangilinan J."/>
            <person name="Park H.-J."/>
            <person name="Ramirez L."/>
            <person name="Alfaro M."/>
            <person name="Sun H."/>
            <person name="Tritt A."/>
            <person name="Yoshinaga Y."/>
            <person name="Zwiers L.-H."/>
            <person name="Turgeon B."/>
            <person name="Goodwin S."/>
            <person name="Spatafora J."/>
            <person name="Crous P."/>
            <person name="Grigoriev I."/>
        </authorList>
    </citation>
    <scope>NUCLEOTIDE SEQUENCE [LARGE SCALE GENOMIC DNA]</scope>
    <source>
        <strain evidence="2">CECT 20119</strain>
    </source>
</reference>
<evidence type="ECO:0000313" key="1">
    <source>
        <dbReference type="EMBL" id="KAF2220011.1"/>
    </source>
</evidence>
<dbReference type="Pfam" id="PF01263">
    <property type="entry name" value="Aldose_epim"/>
    <property type="match status" value="1"/>
</dbReference>
<keyword evidence="2" id="KW-1185">Reference proteome</keyword>
<organism evidence="1 2">
    <name type="scientific">Elsinoe ampelina</name>
    <dbReference type="NCBI Taxonomy" id="302913"/>
    <lineage>
        <taxon>Eukaryota</taxon>
        <taxon>Fungi</taxon>
        <taxon>Dikarya</taxon>
        <taxon>Ascomycota</taxon>
        <taxon>Pezizomycotina</taxon>
        <taxon>Dothideomycetes</taxon>
        <taxon>Dothideomycetidae</taxon>
        <taxon>Myriangiales</taxon>
        <taxon>Elsinoaceae</taxon>
        <taxon>Elsinoe</taxon>
    </lineage>
</organism>
<sequence length="343" mass="37841">MSKPSISFLPLGANLFEYTVGSIPLVLSLPNQHAYTSTTNPAFFGETIGRVANRTKSGLLNLNNKTYQLPKNNGPNSLHGGHKGWGKQLWSGPFPENRRGAEGVRFELTSKDGDSGYPGTVLAKAWYIARESNNNKVELEVEYECAFASSTSETGQQGETISETAINMTNHTAFSIGPVPAKGTSRSIAGTQVTLFTDLRQEVDDEAIPTGNVTKHPGVKVGEPITLGPAEPKFDDCFVLPLDPSSIPLDTRGGEMRKLASFWHPETKVRFEVESTEPAFQFYTGEFIDLEYEGEVFKKRAGFCVEASRYIDAAGKKEWEGMVKVKRGEVWGSRTVYRAWREE</sequence>
<evidence type="ECO:0000313" key="2">
    <source>
        <dbReference type="Proteomes" id="UP000799538"/>
    </source>
</evidence>
<dbReference type="GO" id="GO:0006006">
    <property type="term" value="P:glucose metabolic process"/>
    <property type="evidence" value="ECO:0007669"/>
    <property type="project" value="TreeGrafter"/>
</dbReference>
<protein>
    <submittedName>
        <fullName evidence="1">Bifunctional protein GAL10</fullName>
    </submittedName>
</protein>
<dbReference type="AlphaFoldDB" id="A0A6A6G2Q9"/>
<dbReference type="GO" id="GO:0004034">
    <property type="term" value="F:aldose 1-epimerase activity"/>
    <property type="evidence" value="ECO:0007669"/>
    <property type="project" value="TreeGrafter"/>
</dbReference>
<dbReference type="InterPro" id="IPR011013">
    <property type="entry name" value="Gal_mutarotase_sf_dom"/>
</dbReference>
<dbReference type="InterPro" id="IPR008183">
    <property type="entry name" value="Aldose_1/G6P_1-epimerase"/>
</dbReference>
<dbReference type="InterPro" id="IPR014718">
    <property type="entry name" value="GH-type_carb-bd"/>
</dbReference>
<accession>A0A6A6G2Q9</accession>
<dbReference type="PANTHER" id="PTHR10091">
    <property type="entry name" value="ALDOSE-1-EPIMERASE"/>
    <property type="match status" value="1"/>
</dbReference>
<proteinExistence type="predicted"/>